<evidence type="ECO:0000259" key="25">
    <source>
        <dbReference type="PROSITE" id="PS50835"/>
    </source>
</evidence>
<comment type="caution">
    <text evidence="26">The sequence shown here is derived from an EMBL/GenBank/DDBJ whole genome shotgun (WGS) entry which is preliminary data.</text>
</comment>
<dbReference type="PRINTS" id="PR00457">
    <property type="entry name" value="ANPEROXIDASE"/>
</dbReference>
<keyword evidence="8 23" id="KW-0479">Metal-binding</keyword>
<dbReference type="InterPro" id="IPR022075">
    <property type="entry name" value="Symplekin_C"/>
</dbReference>
<dbReference type="GO" id="GO:0046872">
    <property type="term" value="F:metal ion binding"/>
    <property type="evidence" value="ECO:0007669"/>
    <property type="project" value="UniProtKB-KW"/>
</dbReference>
<feature type="region of interest" description="Disordered" evidence="24">
    <location>
        <begin position="315"/>
        <end position="376"/>
    </location>
</feature>
<evidence type="ECO:0000256" key="17">
    <source>
        <dbReference type="ARBA" id="ARBA00047544"/>
    </source>
</evidence>
<feature type="compositionally biased region" description="Polar residues" evidence="24">
    <location>
        <begin position="367"/>
        <end position="376"/>
    </location>
</feature>
<dbReference type="InterPro" id="IPR034824">
    <property type="entry name" value="Peroxidasin_peroxidase"/>
</dbReference>
<dbReference type="InterPro" id="IPR001611">
    <property type="entry name" value="Leu-rich_rpt"/>
</dbReference>
<dbReference type="GO" id="GO:0004601">
    <property type="term" value="F:peroxidase activity"/>
    <property type="evidence" value="ECO:0007669"/>
    <property type="project" value="UniProtKB-KW"/>
</dbReference>
<keyword evidence="13 23" id="KW-0408">Iron</keyword>
<keyword evidence="7 23" id="KW-0349">Heme</keyword>
<dbReference type="InterPro" id="IPR011989">
    <property type="entry name" value="ARM-like"/>
</dbReference>
<dbReference type="Pfam" id="PF07679">
    <property type="entry name" value="I-set"/>
    <property type="match status" value="2"/>
</dbReference>
<proteinExistence type="inferred from homology"/>
<dbReference type="PROSITE" id="PS50835">
    <property type="entry name" value="IG_LIKE"/>
    <property type="match status" value="2"/>
</dbReference>
<dbReference type="Pfam" id="PF12295">
    <property type="entry name" value="Symplekin_C"/>
    <property type="match status" value="1"/>
</dbReference>
<dbReference type="SUPFAM" id="SSF48113">
    <property type="entry name" value="Heme-dependent peroxidases"/>
    <property type="match status" value="1"/>
</dbReference>
<dbReference type="SMART" id="SM00408">
    <property type="entry name" value="IGc2"/>
    <property type="match status" value="2"/>
</dbReference>
<dbReference type="EMBL" id="JAUCMV010000003">
    <property type="protein sequence ID" value="KAK0411597.1"/>
    <property type="molecule type" value="Genomic_DNA"/>
</dbReference>
<evidence type="ECO:0000256" key="11">
    <source>
        <dbReference type="ARBA" id="ARBA00022837"/>
    </source>
</evidence>
<dbReference type="InterPro" id="IPR032460">
    <property type="entry name" value="Symplekin/Pta1_N"/>
</dbReference>
<comment type="catalytic activity">
    <reaction evidence="21">
        <text>hypobromite + L-tyrosyl-[protein] + H(+) = 3-bromo-L-tyrosyl-[protein] + H2O</text>
        <dbReference type="Rhea" id="RHEA:69356"/>
        <dbReference type="Rhea" id="RHEA-COMP:10136"/>
        <dbReference type="Rhea" id="RHEA-COMP:17686"/>
        <dbReference type="ChEBI" id="CHEBI:15377"/>
        <dbReference type="ChEBI" id="CHEBI:15378"/>
        <dbReference type="ChEBI" id="CHEBI:29250"/>
        <dbReference type="ChEBI" id="CHEBI:46858"/>
        <dbReference type="ChEBI" id="CHEBI:183512"/>
    </reaction>
    <physiologicalReaction direction="left-to-right" evidence="21">
        <dbReference type="Rhea" id="RHEA:69357"/>
    </physiologicalReaction>
</comment>
<keyword evidence="16" id="KW-0393">Immunoglobulin domain</keyword>
<evidence type="ECO:0000313" key="27">
    <source>
        <dbReference type="Proteomes" id="UP001175271"/>
    </source>
</evidence>
<comment type="catalytic activity">
    <reaction evidence="20">
        <text>L-tyrosyl-[protein] + bromide + H2O2 + H(+) = 3-bromo-L-tyrosyl-[protein] + 2 H2O</text>
        <dbReference type="Rhea" id="RHEA:69360"/>
        <dbReference type="Rhea" id="RHEA-COMP:10136"/>
        <dbReference type="Rhea" id="RHEA-COMP:17686"/>
        <dbReference type="ChEBI" id="CHEBI:15377"/>
        <dbReference type="ChEBI" id="CHEBI:15378"/>
        <dbReference type="ChEBI" id="CHEBI:15858"/>
        <dbReference type="ChEBI" id="CHEBI:16240"/>
        <dbReference type="ChEBI" id="CHEBI:46858"/>
        <dbReference type="ChEBI" id="CHEBI:183512"/>
    </reaction>
    <physiologicalReaction direction="left-to-right" evidence="20">
        <dbReference type="Rhea" id="RHEA:69361"/>
    </physiologicalReaction>
</comment>
<evidence type="ECO:0000256" key="24">
    <source>
        <dbReference type="SAM" id="MobiDB-lite"/>
    </source>
</evidence>
<feature type="binding site" description="axial binding residue" evidence="23">
    <location>
        <position position="2112"/>
    </location>
    <ligand>
        <name>heme b</name>
        <dbReference type="ChEBI" id="CHEBI:60344"/>
    </ligand>
    <ligandPart>
        <name>Fe</name>
        <dbReference type="ChEBI" id="CHEBI:18248"/>
    </ligandPart>
</feature>
<dbReference type="SMART" id="SM00409">
    <property type="entry name" value="IG"/>
    <property type="match status" value="2"/>
</dbReference>
<keyword evidence="4" id="KW-0964">Secreted</keyword>
<dbReference type="SMART" id="SM00082">
    <property type="entry name" value="LRRCT"/>
    <property type="match status" value="1"/>
</dbReference>
<evidence type="ECO:0000256" key="10">
    <source>
        <dbReference type="ARBA" id="ARBA00022737"/>
    </source>
</evidence>
<comment type="similarity">
    <text evidence="22">Belongs to the peroxidase family. XPO subfamily.</text>
</comment>
<feature type="compositionally biased region" description="Polar residues" evidence="24">
    <location>
        <begin position="330"/>
        <end position="342"/>
    </location>
</feature>
<keyword evidence="14" id="KW-1015">Disulfide bond</keyword>
<keyword evidence="6" id="KW-0433">Leucine-rich repeat</keyword>
<dbReference type="CDD" id="cd09826">
    <property type="entry name" value="peroxidasin_like"/>
    <property type="match status" value="1"/>
</dbReference>
<evidence type="ECO:0000256" key="9">
    <source>
        <dbReference type="ARBA" id="ARBA00022729"/>
    </source>
</evidence>
<dbReference type="InterPro" id="IPR003598">
    <property type="entry name" value="Ig_sub2"/>
</dbReference>
<dbReference type="PROSITE" id="PS50292">
    <property type="entry name" value="PEROXIDASE_3"/>
    <property type="match status" value="1"/>
</dbReference>
<dbReference type="InterPro" id="IPR003591">
    <property type="entry name" value="Leu-rich_rpt_typical-subtyp"/>
</dbReference>
<dbReference type="SMART" id="SM00013">
    <property type="entry name" value="LRRNT"/>
    <property type="match status" value="1"/>
</dbReference>
<dbReference type="PROSITE" id="PS51450">
    <property type="entry name" value="LRR"/>
    <property type="match status" value="1"/>
</dbReference>
<dbReference type="Proteomes" id="UP001175271">
    <property type="component" value="Unassembled WGS sequence"/>
</dbReference>
<evidence type="ECO:0000256" key="18">
    <source>
        <dbReference type="ARBA" id="ARBA00047610"/>
    </source>
</evidence>
<evidence type="ECO:0000256" key="13">
    <source>
        <dbReference type="ARBA" id="ARBA00023004"/>
    </source>
</evidence>
<dbReference type="Pfam" id="PF13855">
    <property type="entry name" value="LRR_8"/>
    <property type="match status" value="2"/>
</dbReference>
<protein>
    <recommendedName>
        <fullName evidence="25">Ig-like domain-containing protein</fullName>
    </recommendedName>
</protein>
<evidence type="ECO:0000256" key="4">
    <source>
        <dbReference type="ARBA" id="ARBA00022525"/>
    </source>
</evidence>
<evidence type="ECO:0000256" key="6">
    <source>
        <dbReference type="ARBA" id="ARBA00022614"/>
    </source>
</evidence>
<dbReference type="PANTHER" id="PTHR11475">
    <property type="entry name" value="OXIDASE/PEROXIDASE"/>
    <property type="match status" value="1"/>
</dbReference>
<dbReference type="GO" id="GO:0020037">
    <property type="term" value="F:heme binding"/>
    <property type="evidence" value="ECO:0007669"/>
    <property type="project" value="InterPro"/>
</dbReference>
<comment type="catalytic activity">
    <reaction evidence="19">
        <text>L-lysyl-[collagen] + L-methionyl-[collagen] + hypobromite = [collagen]-L-lysyl-N-S-L-methionyl-[collagen] + bromide + H2O + H(+)</text>
        <dbReference type="Rhea" id="RHEA:66024"/>
        <dbReference type="Rhea" id="RHEA-COMP:12751"/>
        <dbReference type="Rhea" id="RHEA-COMP:16949"/>
        <dbReference type="Rhea" id="RHEA-COMP:16951"/>
        <dbReference type="ChEBI" id="CHEBI:15377"/>
        <dbReference type="ChEBI" id="CHEBI:15378"/>
        <dbReference type="ChEBI" id="CHEBI:15858"/>
        <dbReference type="ChEBI" id="CHEBI:16044"/>
        <dbReference type="ChEBI" id="CHEBI:29250"/>
        <dbReference type="ChEBI" id="CHEBI:29969"/>
        <dbReference type="ChEBI" id="CHEBI:166867"/>
    </reaction>
    <physiologicalReaction direction="left-to-right" evidence="19">
        <dbReference type="Rhea" id="RHEA:66025"/>
    </physiologicalReaction>
</comment>
<evidence type="ECO:0000256" key="21">
    <source>
        <dbReference type="ARBA" id="ARBA00049501"/>
    </source>
</evidence>
<evidence type="ECO:0000256" key="8">
    <source>
        <dbReference type="ARBA" id="ARBA00022723"/>
    </source>
</evidence>
<feature type="domain" description="Ig-like" evidence="25">
    <location>
        <begin position="1550"/>
        <end position="1637"/>
    </location>
</feature>
<dbReference type="Gene3D" id="2.60.40.10">
    <property type="entry name" value="Immunoglobulins"/>
    <property type="match status" value="2"/>
</dbReference>
<dbReference type="InterPro" id="IPR016024">
    <property type="entry name" value="ARM-type_fold"/>
</dbReference>
<evidence type="ECO:0000256" key="20">
    <source>
        <dbReference type="ARBA" id="ARBA00048887"/>
    </source>
</evidence>
<reference evidence="26" key="1">
    <citation type="submission" date="2023-06" db="EMBL/GenBank/DDBJ databases">
        <title>Genomic analysis of the entomopathogenic nematode Steinernema hermaphroditum.</title>
        <authorList>
            <person name="Schwarz E.M."/>
            <person name="Heppert J.K."/>
            <person name="Baniya A."/>
            <person name="Schwartz H.T."/>
            <person name="Tan C.-H."/>
            <person name="Antoshechkin I."/>
            <person name="Sternberg P.W."/>
            <person name="Goodrich-Blair H."/>
            <person name="Dillman A.R."/>
        </authorList>
    </citation>
    <scope>NUCLEOTIDE SEQUENCE</scope>
    <source>
        <strain evidence="26">PS9179</strain>
        <tissue evidence="26">Whole animal</tissue>
    </source>
</reference>
<name>A0AA39HVE9_9BILA</name>
<feature type="domain" description="Ig-like" evidence="25">
    <location>
        <begin position="1457"/>
        <end position="1545"/>
    </location>
</feature>
<evidence type="ECO:0000256" key="15">
    <source>
        <dbReference type="ARBA" id="ARBA00023180"/>
    </source>
</evidence>
<gene>
    <name evidence="26" type="ORF">QR680_005736</name>
</gene>
<dbReference type="InterPro" id="IPR013098">
    <property type="entry name" value="Ig_I-set"/>
</dbReference>
<dbReference type="InterPro" id="IPR032675">
    <property type="entry name" value="LRR_dom_sf"/>
</dbReference>
<evidence type="ECO:0000256" key="23">
    <source>
        <dbReference type="PIRSR" id="PIRSR619791-2"/>
    </source>
</evidence>
<keyword evidence="12" id="KW-0560">Oxidoreductase</keyword>
<dbReference type="InterPro" id="IPR003599">
    <property type="entry name" value="Ig_sub"/>
</dbReference>
<dbReference type="Pfam" id="PF11935">
    <property type="entry name" value="SYMPK_PTA1_N"/>
    <property type="match status" value="1"/>
</dbReference>
<comment type="similarity">
    <text evidence="3">Belongs to the immunoglobulin superfamily. DCC family.</text>
</comment>
<dbReference type="GO" id="GO:0006979">
    <property type="term" value="P:response to oxidative stress"/>
    <property type="evidence" value="ECO:0007669"/>
    <property type="project" value="InterPro"/>
</dbReference>
<dbReference type="InterPro" id="IPR000372">
    <property type="entry name" value="LRRNT"/>
</dbReference>
<sequence>MSAVPTEIRSQLDEAENTSFPVERRLIHLKKAEQMILGSGPGSSLLDNFFDEVLRFMDYGHEDPRFQLFVVSFVEKACRQDCEMLEKAANILRTTFDDQNTAVSVRKKIINLMFLVYPLIFNWAASHKNDRSAESTWDVMKVLKYRILQCTDSDNQGICSMALKFLQTVILSQTTQTQHSEAPRHKGQIMSLDKLSRDHKFISYHKMDTEAGLDFDNLISRMLSTHIPCINLLTCIGCICEIARQRPGFMQKVISALERLQFNLPPTLSTSQVKSVRKEMKMHLLRMLKHPASTQFHQVITTLLSDVGASQGEISRALPNGSSGRRALTRPSSSNNVAQSSGYEEPQSKRPKLPPVEDDEYADEKPNQSNVCSDGSSGKAIDITARFIYERLSPKVVTNLVLISLVTLPDEMPPAFASSYTPISAAGTEGQRHHLARIMATQFTSAGVGPGVEQMKKEQKEEFFARQQARSDGAVIPPTPQHIAAAMTPKPEASAKPPPPVQFSVPQVPVQKPKGKIQFNLITSVQDMSDEEAKKLMSQAFERIMSNERRAIQGGEGVAHQMLLVRIVTRFASPLISEFEKSLLDFILADQRSRTEIALLWIAELFAQYQGHSIVRHDLHEPFEFTKEERRTRYDIVVTGMLSALYEGGHHKELLFHKILLEAPLVTEAMLKWLRIACIDEVFGSFGMTTLRELILTRSRQRDELLSLLFNFSYSQNQELRSQSIETAKELYMISYIKQDVQRFASDMVQLCTQPAAPLPIVANYFGDEYVEKLQAEERSEPWSEALIKSALCLFFALMPLEHSLIKTLADVYSKANNDVKRVVLKSVEPAAKSIGMGSPDLLDMIEHCPEGTQTLVAKIVNLLTERSQPTPEIVSRMMFLYVKRKTDVRSLIPVLTRLSKEELFDLLPKFVLSSAVQRSVPAVFSKILSAKKEDTDELTVPPLELLLTIHRLPTSSDKERKLLASNIKTLLQSKLMSKETIANGIEALLDDKPIKKILFDTILAVYENPAMSNLRGFLANVVSRIVSAKMWDDPESECDWSFFVSFARTVSNAACAAVLTGFTSEELTEYLECENRNNLIIELRDYYHNLSRNQKRLVKDGVLECIQSEAERIESASPRLLLPFGGVPSPLVLCASSTSSRLRPFQEMRLLFLLGFCVFGAFGTTCPQQCECFAEQRRVDCRKRGLSRVPEGIPRDTVTLDLRDNQIRHLSARGLRGLPKLETLIAAHNRIHKIDMDLLDALPALNRLYLGRNRVSEVEALASRDHHLHTLDLHANRISRISEGALRYLRSLRRVELRHNLLQTIDAAAVDALQKTKELGLEKNQLNCDCRLTHLHLLLASKASNASEALCWNPPHLRGREVASLEKVNFECLIAEAVETPNGHVVSCKTEFHNDVHWIFEGAFLKEDADDIELLGNGSLLVRDEEFDVDDFRCAVEYPLRAAKKVRRALPQRGEPQFTLAPRDRTFREGASVKLNCEAVGNPRPFIQWFFKGRAIEESLKHEYSQHNSQLVIYPFLKHDEGGYSCVASNQFGRKEARFQLRMTPSSSPRIVDAPISQSTKPGSHVTFRCRAVGSPKPRITWFFNGVEIANLKGHFQVSDDETELTIGHVTRQDHGAYSCMAGNDVGAMTSEFRLSVEIANQNAIDQSLNDRLLKQIVHEAERNVDRAIQNTKAEIRSAKVTSPHDLMRLFKFAVPRTSDLTRSREVYEESLRLIQKHVQQGLRLPTHELPTNVSYESVLSVSHIQTLMELSGCQAGVFKDPCTNMCFHSKYRSYDGQCNNFDHPMRGVSQMPLIRLLPPVYENGFNTPLGWDPTRLYNGFRLPNPRTVSRRLIGTEDITPHHRFSSMLMQWGQFVDHDLDHTSMALARQTYSTGAICNRTCENLDPCFNIPLPPDDPRLRHPERVKYPCIEFERSAAVCGSGETSLIFQQVTHREQMNLITSYLDASGIYGSTEVDALDLRDLFGDHGLLRFDIVSASQKPYLPFERDSPMDCRRNRSVDNPIRCFLAGDFRANEQLGLAAMHTLWLREHNRVATKLLEMNPDWDGERIYQESRKIVGAQIQHITYTHWLPKVLGEEGFRQRVGPYRGYDPEVDATISNAFATAAFRFGHTLINPKLMRMDKEFRTILQGDIPLHEAFFAPERLLSEGGVDPLLRGLFASPLKKPESHQLLNMELTEKLFKKAVDVSLDLAGVNIQRARDHGLPGYMAYRKWCNLTVAETWEQLAVDIPDAGVRQKLRELYGHPANIELWVGGITEKKLPDALVGPTFSCIIADQFRRLRDGDRFWYENEGVFSQLQLQQIRKTSLGKVLCNNGDDIDRVQKDVFLFVGNNTKQYKECAALEDVNLKMWMSCCDASCAARVDGGLSEAQKRKRRTLRRYSGPEEKCHFDGKEFEHLEQWSVGRCVVCECRNTKVWCTTNTDCGKE</sequence>
<dbReference type="InterPro" id="IPR037120">
    <property type="entry name" value="Haem_peroxidase_sf_animal"/>
</dbReference>
<keyword evidence="15" id="KW-0325">Glycoprotein</keyword>
<evidence type="ECO:0000256" key="1">
    <source>
        <dbReference type="ARBA" id="ARBA00001970"/>
    </source>
</evidence>
<dbReference type="SUPFAM" id="SSF48371">
    <property type="entry name" value="ARM repeat"/>
    <property type="match status" value="1"/>
</dbReference>
<dbReference type="InterPro" id="IPR007110">
    <property type="entry name" value="Ig-like_dom"/>
</dbReference>
<dbReference type="FunFam" id="2.60.40.10:FF:000299">
    <property type="entry name" value="protogenin isoform X2"/>
    <property type="match status" value="1"/>
</dbReference>
<dbReference type="InterPro" id="IPR013783">
    <property type="entry name" value="Ig-like_fold"/>
</dbReference>
<dbReference type="InterPro" id="IPR000483">
    <property type="entry name" value="Cys-rich_flank_reg_C"/>
</dbReference>
<comment type="cofactor">
    <cofactor evidence="1">
        <name>heme b</name>
        <dbReference type="ChEBI" id="CHEBI:60344"/>
    </cofactor>
</comment>
<evidence type="ECO:0000256" key="14">
    <source>
        <dbReference type="ARBA" id="ARBA00023157"/>
    </source>
</evidence>
<keyword evidence="11" id="KW-0106">Calcium</keyword>
<evidence type="ECO:0000256" key="2">
    <source>
        <dbReference type="ARBA" id="ARBA00004613"/>
    </source>
</evidence>
<evidence type="ECO:0000256" key="16">
    <source>
        <dbReference type="ARBA" id="ARBA00023319"/>
    </source>
</evidence>
<dbReference type="Pfam" id="PF03098">
    <property type="entry name" value="An_peroxidase"/>
    <property type="match status" value="1"/>
</dbReference>
<dbReference type="SUPFAM" id="SSF52058">
    <property type="entry name" value="L domain-like"/>
    <property type="match status" value="1"/>
</dbReference>
<dbReference type="SMART" id="SM00369">
    <property type="entry name" value="LRR_TYP"/>
    <property type="match status" value="5"/>
</dbReference>
<keyword evidence="5" id="KW-0575">Peroxidase</keyword>
<evidence type="ECO:0000256" key="22">
    <source>
        <dbReference type="ARBA" id="ARBA00061342"/>
    </source>
</evidence>
<dbReference type="FunFam" id="2.60.40.10:FF:000032">
    <property type="entry name" value="palladin isoform X1"/>
    <property type="match status" value="1"/>
</dbReference>
<evidence type="ECO:0000313" key="26">
    <source>
        <dbReference type="EMBL" id="KAK0411597.1"/>
    </source>
</evidence>
<organism evidence="26 27">
    <name type="scientific">Steinernema hermaphroditum</name>
    <dbReference type="NCBI Taxonomy" id="289476"/>
    <lineage>
        <taxon>Eukaryota</taxon>
        <taxon>Metazoa</taxon>
        <taxon>Ecdysozoa</taxon>
        <taxon>Nematoda</taxon>
        <taxon>Chromadorea</taxon>
        <taxon>Rhabditida</taxon>
        <taxon>Tylenchina</taxon>
        <taxon>Panagrolaimomorpha</taxon>
        <taxon>Strongyloidoidea</taxon>
        <taxon>Steinernematidae</taxon>
        <taxon>Steinernema</taxon>
    </lineage>
</organism>
<accession>A0AA39HVE9</accession>
<evidence type="ECO:0000256" key="12">
    <source>
        <dbReference type="ARBA" id="ARBA00023002"/>
    </source>
</evidence>
<comment type="subcellular location">
    <subcellularLocation>
        <location evidence="2">Secreted</location>
    </subcellularLocation>
</comment>
<dbReference type="GO" id="GO:0005615">
    <property type="term" value="C:extracellular space"/>
    <property type="evidence" value="ECO:0007669"/>
    <property type="project" value="TreeGrafter"/>
</dbReference>
<evidence type="ECO:0000256" key="7">
    <source>
        <dbReference type="ARBA" id="ARBA00022617"/>
    </source>
</evidence>
<keyword evidence="10" id="KW-0677">Repeat</keyword>
<dbReference type="PANTHER" id="PTHR11475:SF58">
    <property type="entry name" value="PEROXIDASIN"/>
    <property type="match status" value="1"/>
</dbReference>
<comment type="catalytic activity">
    <reaction evidence="18">
        <text>L-lysyl-[collagen] + L-methionyl-[collagen] + H2O2 = [collagen]-L-lysyl-N-S-L-methionyl-[collagen] + 2 H2O + H(+)</text>
        <dbReference type="Rhea" id="RHEA:66020"/>
        <dbReference type="Rhea" id="RHEA-COMP:12751"/>
        <dbReference type="Rhea" id="RHEA-COMP:16949"/>
        <dbReference type="Rhea" id="RHEA-COMP:16951"/>
        <dbReference type="ChEBI" id="CHEBI:15377"/>
        <dbReference type="ChEBI" id="CHEBI:15378"/>
        <dbReference type="ChEBI" id="CHEBI:16044"/>
        <dbReference type="ChEBI" id="CHEBI:16240"/>
        <dbReference type="ChEBI" id="CHEBI:29969"/>
        <dbReference type="ChEBI" id="CHEBI:166867"/>
    </reaction>
    <physiologicalReaction direction="left-to-right" evidence="18">
        <dbReference type="Rhea" id="RHEA:66021"/>
    </physiologicalReaction>
</comment>
<keyword evidence="9" id="KW-0732">Signal</keyword>
<dbReference type="FunFam" id="1.10.640.10:FF:000001">
    <property type="entry name" value="Peroxidasin homolog"/>
    <property type="match status" value="1"/>
</dbReference>
<dbReference type="SUPFAM" id="SSF48726">
    <property type="entry name" value="Immunoglobulin"/>
    <property type="match status" value="2"/>
</dbReference>
<dbReference type="Gene3D" id="3.80.10.10">
    <property type="entry name" value="Ribonuclease Inhibitor"/>
    <property type="match status" value="1"/>
</dbReference>
<evidence type="ECO:0000256" key="5">
    <source>
        <dbReference type="ARBA" id="ARBA00022559"/>
    </source>
</evidence>
<comment type="catalytic activity">
    <reaction evidence="17">
        <text>bromide + H2O2 = hypobromite + H2O</text>
        <dbReference type="Rhea" id="RHEA:66016"/>
        <dbReference type="ChEBI" id="CHEBI:15377"/>
        <dbReference type="ChEBI" id="CHEBI:15858"/>
        <dbReference type="ChEBI" id="CHEBI:16240"/>
        <dbReference type="ChEBI" id="CHEBI:29250"/>
    </reaction>
    <physiologicalReaction direction="left-to-right" evidence="17">
        <dbReference type="Rhea" id="RHEA:66017"/>
    </physiologicalReaction>
</comment>
<evidence type="ECO:0000256" key="19">
    <source>
        <dbReference type="ARBA" id="ARBA00048396"/>
    </source>
</evidence>
<keyword evidence="27" id="KW-1185">Reference proteome</keyword>
<evidence type="ECO:0000256" key="3">
    <source>
        <dbReference type="ARBA" id="ARBA00009588"/>
    </source>
</evidence>
<dbReference type="InterPro" id="IPR019791">
    <property type="entry name" value="Haem_peroxidase_animal"/>
</dbReference>
<dbReference type="InterPro" id="IPR010255">
    <property type="entry name" value="Haem_peroxidase_sf"/>
</dbReference>
<dbReference type="Gene3D" id="1.10.640.10">
    <property type="entry name" value="Haem peroxidase domain superfamily, animal type"/>
    <property type="match status" value="1"/>
</dbReference>
<dbReference type="Gene3D" id="1.25.10.10">
    <property type="entry name" value="Leucine-rich Repeat Variant"/>
    <property type="match status" value="1"/>
</dbReference>
<dbReference type="InterPro" id="IPR036179">
    <property type="entry name" value="Ig-like_dom_sf"/>
</dbReference>